<dbReference type="EMBL" id="HG992977">
    <property type="protein sequence ID" value="CAE6998783.1"/>
    <property type="molecule type" value="Genomic_DNA"/>
</dbReference>
<sequence>MYPTSSRGGELILWGSIDPASVDEDALNDWWTNEHLPERLGLPGFQLARRYRAFEPKQGQNEYLALYQVSNVQDLASPEYMHALNHPTERTVQFMPCLASMNRFACSSMYQQQTPYSVAGTRHNSDDYLFMVVCRLEEEATRFGLDVHRVTEHLSHNEHPDIWRVRVSSVSPSITAQGSTSKSYDGVGFNTPPDNAATSLDRPNTLILLFDLHSTTAPTSLPTTTWFASLESKLEESNVRISYKNTYSLIATLAKDAINAEA</sequence>
<evidence type="ECO:0000313" key="2">
    <source>
        <dbReference type="Proteomes" id="UP000472372"/>
    </source>
</evidence>
<protein>
    <submittedName>
        <fullName evidence="1">Uncharacterized protein</fullName>
    </submittedName>
</protein>
<dbReference type="Proteomes" id="UP000472372">
    <property type="component" value="Chromosome 1"/>
</dbReference>
<dbReference type="AlphaFoldDB" id="A0A6S6VUD1"/>
<proteinExistence type="predicted"/>
<accession>A0A6S6VUD1</accession>
<organism evidence="1 2">
    <name type="scientific">Pyrenophora teres f. teres</name>
    <dbReference type="NCBI Taxonomy" id="97479"/>
    <lineage>
        <taxon>Eukaryota</taxon>
        <taxon>Fungi</taxon>
        <taxon>Dikarya</taxon>
        <taxon>Ascomycota</taxon>
        <taxon>Pezizomycotina</taxon>
        <taxon>Dothideomycetes</taxon>
        <taxon>Pleosporomycetidae</taxon>
        <taxon>Pleosporales</taxon>
        <taxon>Pleosporineae</taxon>
        <taxon>Pleosporaceae</taxon>
        <taxon>Pyrenophora</taxon>
    </lineage>
</organism>
<name>A0A6S6VUD1_9PLEO</name>
<reference evidence="1" key="1">
    <citation type="submission" date="2021-02" db="EMBL/GenBank/DDBJ databases">
        <authorList>
            <person name="Syme A R."/>
            <person name="Syme A R."/>
            <person name="Moolhuijzen P."/>
        </authorList>
    </citation>
    <scope>NUCLEOTIDE SEQUENCE</scope>
    <source>
        <strain evidence="1">W1-1</strain>
    </source>
</reference>
<gene>
    <name evidence="1" type="ORF">PTTW11_00785</name>
</gene>
<evidence type="ECO:0000313" key="1">
    <source>
        <dbReference type="EMBL" id="CAE6998783.1"/>
    </source>
</evidence>